<comment type="caution">
    <text evidence="1">The sequence shown here is derived from an EMBL/GenBank/DDBJ whole genome shotgun (WGS) entry which is preliminary data.</text>
</comment>
<reference evidence="1 2" key="1">
    <citation type="journal article" date="2018" name="Front. Plant Sci.">
        <title>Red Clover (Trifolium pratense) and Zigzag Clover (T. medium) - A Picture of Genomic Similarities and Differences.</title>
        <authorList>
            <person name="Dluhosova J."/>
            <person name="Istvanek J."/>
            <person name="Nedelnik J."/>
            <person name="Repkova J."/>
        </authorList>
    </citation>
    <scope>NUCLEOTIDE SEQUENCE [LARGE SCALE GENOMIC DNA]</scope>
    <source>
        <strain evidence="2">cv. 10/8</strain>
        <tissue evidence="1">Leaf</tissue>
    </source>
</reference>
<feature type="non-terminal residue" evidence="1">
    <location>
        <position position="62"/>
    </location>
</feature>
<protein>
    <submittedName>
        <fullName evidence="1">Uncharacterized protein</fullName>
    </submittedName>
</protein>
<dbReference type="AlphaFoldDB" id="A0A392U7W1"/>
<evidence type="ECO:0000313" key="1">
    <source>
        <dbReference type="EMBL" id="MCI68476.1"/>
    </source>
</evidence>
<keyword evidence="2" id="KW-1185">Reference proteome</keyword>
<name>A0A392U7W1_9FABA</name>
<dbReference type="EMBL" id="LXQA010737151">
    <property type="protein sequence ID" value="MCI68476.1"/>
    <property type="molecule type" value="Genomic_DNA"/>
</dbReference>
<dbReference type="Proteomes" id="UP000265520">
    <property type="component" value="Unassembled WGS sequence"/>
</dbReference>
<sequence length="62" mass="6784">MLLCLITTSTWYFRISHPYINPIPAGHSIMLVESDVALLGILASIRDILNGLMISDEVPNGS</sequence>
<accession>A0A392U7W1</accession>
<evidence type="ECO:0000313" key="2">
    <source>
        <dbReference type="Proteomes" id="UP000265520"/>
    </source>
</evidence>
<proteinExistence type="predicted"/>
<organism evidence="1 2">
    <name type="scientific">Trifolium medium</name>
    <dbReference type="NCBI Taxonomy" id="97028"/>
    <lineage>
        <taxon>Eukaryota</taxon>
        <taxon>Viridiplantae</taxon>
        <taxon>Streptophyta</taxon>
        <taxon>Embryophyta</taxon>
        <taxon>Tracheophyta</taxon>
        <taxon>Spermatophyta</taxon>
        <taxon>Magnoliopsida</taxon>
        <taxon>eudicotyledons</taxon>
        <taxon>Gunneridae</taxon>
        <taxon>Pentapetalae</taxon>
        <taxon>rosids</taxon>
        <taxon>fabids</taxon>
        <taxon>Fabales</taxon>
        <taxon>Fabaceae</taxon>
        <taxon>Papilionoideae</taxon>
        <taxon>50 kb inversion clade</taxon>
        <taxon>NPAAA clade</taxon>
        <taxon>Hologalegina</taxon>
        <taxon>IRL clade</taxon>
        <taxon>Trifolieae</taxon>
        <taxon>Trifolium</taxon>
    </lineage>
</organism>